<dbReference type="InterPro" id="IPR052155">
    <property type="entry name" value="Biofilm_reg_signaling"/>
</dbReference>
<evidence type="ECO:0000259" key="10">
    <source>
        <dbReference type="PROSITE" id="PS50113"/>
    </source>
</evidence>
<dbReference type="CDD" id="cd01949">
    <property type="entry name" value="GGDEF"/>
    <property type="match status" value="1"/>
</dbReference>
<feature type="domain" description="PAC" evidence="10">
    <location>
        <begin position="278"/>
        <end position="330"/>
    </location>
</feature>
<evidence type="ECO:0000256" key="1">
    <source>
        <dbReference type="ARBA" id="ARBA00004236"/>
    </source>
</evidence>
<dbReference type="InterPro" id="IPR035919">
    <property type="entry name" value="EAL_sf"/>
</dbReference>
<dbReference type="Proteomes" id="UP001150531">
    <property type="component" value="Unassembled WGS sequence"/>
</dbReference>
<feature type="domain" description="GGDEF" evidence="12">
    <location>
        <begin position="522"/>
        <end position="654"/>
    </location>
</feature>
<dbReference type="PROSITE" id="PS50113">
    <property type="entry name" value="PAC"/>
    <property type="match status" value="1"/>
</dbReference>
<dbReference type="RefSeq" id="WP_273926144.1">
    <property type="nucleotide sequence ID" value="NZ_JAMDGS010000010.1"/>
</dbReference>
<dbReference type="NCBIfam" id="TIGR00254">
    <property type="entry name" value="GGDEF"/>
    <property type="match status" value="1"/>
</dbReference>
<dbReference type="InterPro" id="IPR029016">
    <property type="entry name" value="GAF-like_dom_sf"/>
</dbReference>
<protein>
    <submittedName>
        <fullName evidence="13">EAL domain-containing protein</fullName>
    </submittedName>
</protein>
<evidence type="ECO:0000259" key="12">
    <source>
        <dbReference type="PROSITE" id="PS50887"/>
    </source>
</evidence>
<accession>A0ABT5PPU0</accession>
<dbReference type="SMART" id="SM00267">
    <property type="entry name" value="GGDEF"/>
    <property type="match status" value="1"/>
</dbReference>
<dbReference type="InterPro" id="IPR003122">
    <property type="entry name" value="Tar_rcpt_lig-bd"/>
</dbReference>
<evidence type="ECO:0000256" key="5">
    <source>
        <dbReference type="ARBA" id="ARBA00023136"/>
    </source>
</evidence>
<evidence type="ECO:0000256" key="3">
    <source>
        <dbReference type="ARBA" id="ARBA00022692"/>
    </source>
</evidence>
<sequence length="918" mass="102339">MKTILTTALVFQCATLVLSFWLATSNQSSIGNLSSVAVDQVDAVAETVQHLMEARLSLSRANTRIALFNTVPQDMVQHARMELILANESFDRFLTRTRVDEENHVRVQALKDVYSRYVNVLHRLVQYTGAGDVQWALAQPVQEIQEQLLQEQKNFIKYGNSISQTSLQSMGDRFKIYIAAAAMILLLVLATTFFLLYVIKKVEKSRLLKIAVNRTDSAIIVTDSNSVITYVNEGFVRMLGYETADLVGKKPDQVFYGRHTDTQTVLSFRSSIQQGESHTTELLVYNKSKQPLWVRVVANPVLDPQGVQQDVVAIVTDITEAKMNDELQFKVLSAMAREEPLGDVMQLLCLEIGRIAPEIGVSIRQFDEQGCLPLIAEFNLPDGLLQSLESLAERSILQKMDAKESIMLNFTDPGSYDGECVDPHLSQSLGFTAGWVNTIRSNNGRTLGTFTFYYRENHLPAAQHQRLLQTSLKLCALALERDSFIHDIERLAYYDSLTLLPNRRLLMMKANTMIANAQRSQSSLAVLFIDINKFKQINDSLGHAAGDLLLSEIARRLQSSVRGNDVVSRLSGDEFVIILSPSSAEQAIAFSERMLSQLSEPMILADVSVSPSASIGIGIYPDHGNDIQALLLHADQAMYKAKSAGRQAIEVFDPVVVDSTDDELTLSMALKQSLESDQLTLHYQPQMMLDGNHLFGVEALARWSHPELGNIPPNRFIPLVRDTRMMPRLNQWVLTEACRQMAQWRDAGIDVPQISVNIFPIAFRDRAIIELIEALLAQYRLPPSCLTLEVTEDFILDATDTVISVISEVRQSGVSLSIDDFGTGYSSLSYLLRLPVNAIKLDKSFIDDLETSESARTLAQSIAGICKSLQLNIVAEGVESAGQRDILRALGYPIAQGNVFSRPLAPDDLAHWVRERSR</sequence>
<organism evidence="13 14">
    <name type="scientific">Pseudomonas aphyarum</name>
    <dbReference type="NCBI Taxonomy" id="2942629"/>
    <lineage>
        <taxon>Bacteria</taxon>
        <taxon>Pseudomonadati</taxon>
        <taxon>Pseudomonadota</taxon>
        <taxon>Gammaproteobacteria</taxon>
        <taxon>Pseudomonadales</taxon>
        <taxon>Pseudomonadaceae</taxon>
        <taxon>Pseudomonas</taxon>
    </lineage>
</organism>
<dbReference type="SUPFAM" id="SSF55785">
    <property type="entry name" value="PYP-like sensor domain (PAS domain)"/>
    <property type="match status" value="1"/>
</dbReference>
<evidence type="ECO:0000256" key="7">
    <source>
        <dbReference type="SAM" id="Phobius"/>
    </source>
</evidence>
<name>A0ABT5PPU0_9PSED</name>
<keyword evidence="5 7" id="KW-0472">Membrane</keyword>
<dbReference type="Gene3D" id="3.30.450.40">
    <property type="match status" value="1"/>
</dbReference>
<evidence type="ECO:0000256" key="4">
    <source>
        <dbReference type="ARBA" id="ARBA00022989"/>
    </source>
</evidence>
<dbReference type="InterPro" id="IPR000700">
    <property type="entry name" value="PAS-assoc_C"/>
</dbReference>
<dbReference type="Pfam" id="PF13426">
    <property type="entry name" value="PAS_9"/>
    <property type="match status" value="1"/>
</dbReference>
<dbReference type="InterPro" id="IPR001633">
    <property type="entry name" value="EAL_dom"/>
</dbReference>
<dbReference type="Gene3D" id="3.20.20.450">
    <property type="entry name" value="EAL domain"/>
    <property type="match status" value="1"/>
</dbReference>
<keyword evidence="14" id="KW-1185">Reference proteome</keyword>
<evidence type="ECO:0000256" key="2">
    <source>
        <dbReference type="ARBA" id="ARBA00022475"/>
    </source>
</evidence>
<dbReference type="CDD" id="cd00130">
    <property type="entry name" value="PAS"/>
    <property type="match status" value="1"/>
</dbReference>
<dbReference type="InterPro" id="IPR035440">
    <property type="entry name" value="4HB_MCP_dom_sf"/>
</dbReference>
<dbReference type="NCBIfam" id="TIGR00229">
    <property type="entry name" value="sensory_box"/>
    <property type="match status" value="1"/>
</dbReference>
<keyword evidence="4 7" id="KW-1133">Transmembrane helix</keyword>
<feature type="transmembrane region" description="Helical" evidence="7">
    <location>
        <begin position="176"/>
        <end position="199"/>
    </location>
</feature>
<dbReference type="CDD" id="cd19407">
    <property type="entry name" value="Tar_Tsr_sensor"/>
    <property type="match status" value="1"/>
</dbReference>
<dbReference type="SUPFAM" id="SSF47170">
    <property type="entry name" value="Aspartate receptor, ligand-binding domain"/>
    <property type="match status" value="1"/>
</dbReference>
<reference evidence="13" key="1">
    <citation type="submission" date="2022-05" db="EMBL/GenBank/DDBJ databases">
        <title>Novel Pseudomonas spp. Isolated from a Rainbow Trout Aquaculture Facility.</title>
        <authorList>
            <person name="Testerman T."/>
            <person name="Graf J."/>
        </authorList>
    </citation>
    <scope>NUCLEOTIDE SEQUENCE</scope>
    <source>
        <strain evidence="13">ID386</strain>
    </source>
</reference>
<dbReference type="SMART" id="SM00091">
    <property type="entry name" value="PAS"/>
    <property type="match status" value="1"/>
</dbReference>
<dbReference type="Gene3D" id="3.30.450.20">
    <property type="entry name" value="PAS domain"/>
    <property type="match status" value="1"/>
</dbReference>
<dbReference type="SUPFAM" id="SSF55073">
    <property type="entry name" value="Nucleotide cyclase"/>
    <property type="match status" value="1"/>
</dbReference>
<dbReference type="Gene3D" id="1.20.120.30">
    <property type="entry name" value="Aspartate receptor, ligand-binding domain"/>
    <property type="match status" value="1"/>
</dbReference>
<dbReference type="InterPro" id="IPR000014">
    <property type="entry name" value="PAS"/>
</dbReference>
<evidence type="ECO:0000259" key="9">
    <source>
        <dbReference type="PROSITE" id="PS50112"/>
    </source>
</evidence>
<proteinExistence type="predicted"/>
<dbReference type="PANTHER" id="PTHR44757:SF2">
    <property type="entry name" value="BIOFILM ARCHITECTURE MAINTENANCE PROTEIN MBAA"/>
    <property type="match status" value="1"/>
</dbReference>
<keyword evidence="3 7" id="KW-0812">Transmembrane</keyword>
<dbReference type="InterPro" id="IPR043128">
    <property type="entry name" value="Rev_trsase/Diguanyl_cyclase"/>
</dbReference>
<dbReference type="CDD" id="cd01948">
    <property type="entry name" value="EAL"/>
    <property type="match status" value="1"/>
</dbReference>
<dbReference type="InterPro" id="IPR029787">
    <property type="entry name" value="Nucleotide_cyclase"/>
</dbReference>
<evidence type="ECO:0000313" key="13">
    <source>
        <dbReference type="EMBL" id="MDD1125924.1"/>
    </source>
</evidence>
<dbReference type="Gene3D" id="3.30.70.270">
    <property type="match status" value="1"/>
</dbReference>
<feature type="domain" description="PAS" evidence="9">
    <location>
        <begin position="204"/>
        <end position="249"/>
    </location>
</feature>
<feature type="chain" id="PRO_5046193294" evidence="8">
    <location>
        <begin position="24"/>
        <end position="918"/>
    </location>
</feature>
<dbReference type="Pfam" id="PF00990">
    <property type="entry name" value="GGDEF"/>
    <property type="match status" value="1"/>
</dbReference>
<keyword evidence="6" id="KW-0807">Transducer</keyword>
<dbReference type="PROSITE" id="PS50112">
    <property type="entry name" value="PAS"/>
    <property type="match status" value="1"/>
</dbReference>
<keyword evidence="2" id="KW-1003">Cell membrane</keyword>
<feature type="domain" description="EAL" evidence="11">
    <location>
        <begin position="663"/>
        <end position="917"/>
    </location>
</feature>
<dbReference type="SUPFAM" id="SSF141868">
    <property type="entry name" value="EAL domain-like"/>
    <property type="match status" value="1"/>
</dbReference>
<feature type="signal peptide" evidence="8">
    <location>
        <begin position="1"/>
        <end position="23"/>
    </location>
</feature>
<keyword evidence="8" id="KW-0732">Signal</keyword>
<dbReference type="InterPro" id="IPR001610">
    <property type="entry name" value="PAC"/>
</dbReference>
<evidence type="ECO:0000259" key="11">
    <source>
        <dbReference type="PROSITE" id="PS50883"/>
    </source>
</evidence>
<evidence type="ECO:0000256" key="6">
    <source>
        <dbReference type="ARBA" id="ARBA00023224"/>
    </source>
</evidence>
<dbReference type="SUPFAM" id="SSF55781">
    <property type="entry name" value="GAF domain-like"/>
    <property type="match status" value="1"/>
</dbReference>
<dbReference type="InterPro" id="IPR035965">
    <property type="entry name" value="PAS-like_dom_sf"/>
</dbReference>
<dbReference type="SMART" id="SM00086">
    <property type="entry name" value="PAC"/>
    <property type="match status" value="1"/>
</dbReference>
<dbReference type="PROSITE" id="PS50883">
    <property type="entry name" value="EAL"/>
    <property type="match status" value="1"/>
</dbReference>
<comment type="caution">
    <text evidence="13">The sequence shown here is derived from an EMBL/GenBank/DDBJ whole genome shotgun (WGS) entry which is preliminary data.</text>
</comment>
<comment type="subcellular location">
    <subcellularLocation>
        <location evidence="1">Cell membrane</location>
    </subcellularLocation>
</comment>
<dbReference type="PANTHER" id="PTHR44757">
    <property type="entry name" value="DIGUANYLATE CYCLASE DGCP"/>
    <property type="match status" value="1"/>
</dbReference>
<gene>
    <name evidence="13" type="ORF">M5G18_15130</name>
</gene>
<dbReference type="Pfam" id="PF02203">
    <property type="entry name" value="TarH"/>
    <property type="match status" value="1"/>
</dbReference>
<dbReference type="Pfam" id="PF00563">
    <property type="entry name" value="EAL"/>
    <property type="match status" value="1"/>
</dbReference>
<dbReference type="PROSITE" id="PS50887">
    <property type="entry name" value="GGDEF"/>
    <property type="match status" value="1"/>
</dbReference>
<dbReference type="InterPro" id="IPR000160">
    <property type="entry name" value="GGDEF_dom"/>
</dbReference>
<dbReference type="SMART" id="SM00052">
    <property type="entry name" value="EAL"/>
    <property type="match status" value="1"/>
</dbReference>
<dbReference type="EMBL" id="JAMDGS010000010">
    <property type="protein sequence ID" value="MDD1125924.1"/>
    <property type="molecule type" value="Genomic_DNA"/>
</dbReference>
<evidence type="ECO:0000313" key="14">
    <source>
        <dbReference type="Proteomes" id="UP001150531"/>
    </source>
</evidence>
<evidence type="ECO:0000256" key="8">
    <source>
        <dbReference type="SAM" id="SignalP"/>
    </source>
</evidence>